<evidence type="ECO:0000313" key="2">
    <source>
        <dbReference type="Proteomes" id="UP001050975"/>
    </source>
</evidence>
<gene>
    <name evidence="1" type="ORF">MiSe_15980</name>
</gene>
<dbReference type="InterPro" id="IPR000944">
    <property type="entry name" value="Tscrpt_reg_Rrf2"/>
</dbReference>
<dbReference type="EMBL" id="BLAY01000019">
    <property type="protein sequence ID" value="GET36846.1"/>
    <property type="molecule type" value="Genomic_DNA"/>
</dbReference>
<reference evidence="1" key="1">
    <citation type="submission" date="2019-10" db="EMBL/GenBank/DDBJ databases">
        <title>Draft genome sequece of Microseira wollei NIES-4236.</title>
        <authorList>
            <person name="Yamaguchi H."/>
            <person name="Suzuki S."/>
            <person name="Kawachi M."/>
        </authorList>
    </citation>
    <scope>NUCLEOTIDE SEQUENCE</scope>
    <source>
        <strain evidence="1">NIES-4236</strain>
    </source>
</reference>
<dbReference type="Gene3D" id="1.10.10.10">
    <property type="entry name" value="Winged helix-like DNA-binding domain superfamily/Winged helix DNA-binding domain"/>
    <property type="match status" value="1"/>
</dbReference>
<dbReference type="Pfam" id="PF02082">
    <property type="entry name" value="Rrf2"/>
    <property type="match status" value="1"/>
</dbReference>
<dbReference type="GO" id="GO:0005829">
    <property type="term" value="C:cytosol"/>
    <property type="evidence" value="ECO:0007669"/>
    <property type="project" value="TreeGrafter"/>
</dbReference>
<dbReference type="SUPFAM" id="SSF46785">
    <property type="entry name" value="Winged helix' DNA-binding domain"/>
    <property type="match status" value="1"/>
</dbReference>
<dbReference type="Proteomes" id="UP001050975">
    <property type="component" value="Unassembled WGS sequence"/>
</dbReference>
<accession>A0AAV3X6C7</accession>
<organism evidence="1 2">
    <name type="scientific">Microseira wollei NIES-4236</name>
    <dbReference type="NCBI Taxonomy" id="2530354"/>
    <lineage>
        <taxon>Bacteria</taxon>
        <taxon>Bacillati</taxon>
        <taxon>Cyanobacteriota</taxon>
        <taxon>Cyanophyceae</taxon>
        <taxon>Oscillatoriophycideae</taxon>
        <taxon>Aerosakkonematales</taxon>
        <taxon>Aerosakkonemataceae</taxon>
        <taxon>Microseira</taxon>
    </lineage>
</organism>
<dbReference type="PANTHER" id="PTHR33221:SF16">
    <property type="entry name" value="HTH-TYPE TRANSCRIPTIONAL REGULATOR SLR0846-RELATED"/>
    <property type="match status" value="1"/>
</dbReference>
<sequence>MIGNRKPFVKETILNLVDDRQRKVLVTVARMKLTTRAHYSVKALLDLSLQPGYGPTSVKAIARRQDIPAPYLEKLLIEMRRAGLVNSVRGALGGYQLARQPGKISLGQILEAVGETIEPLPHHTADAKATEDWVTLTLWRQLHQKLKEALYGISLEDLYYDARSWQAACGEETSFVV</sequence>
<keyword evidence="2" id="KW-1185">Reference proteome</keyword>
<dbReference type="PANTHER" id="PTHR33221">
    <property type="entry name" value="WINGED HELIX-TURN-HELIX TRANSCRIPTIONAL REGULATOR, RRF2 FAMILY"/>
    <property type="match status" value="1"/>
</dbReference>
<name>A0AAV3X6C7_9CYAN</name>
<evidence type="ECO:0000313" key="1">
    <source>
        <dbReference type="EMBL" id="GET36846.1"/>
    </source>
</evidence>
<evidence type="ECO:0008006" key="3">
    <source>
        <dbReference type="Google" id="ProtNLM"/>
    </source>
</evidence>
<dbReference type="AlphaFoldDB" id="A0AAV3X6C7"/>
<dbReference type="PROSITE" id="PS51197">
    <property type="entry name" value="HTH_RRF2_2"/>
    <property type="match status" value="1"/>
</dbReference>
<dbReference type="GO" id="GO:0003700">
    <property type="term" value="F:DNA-binding transcription factor activity"/>
    <property type="evidence" value="ECO:0007669"/>
    <property type="project" value="TreeGrafter"/>
</dbReference>
<dbReference type="NCBIfam" id="TIGR00738">
    <property type="entry name" value="rrf2_super"/>
    <property type="match status" value="1"/>
</dbReference>
<dbReference type="InterPro" id="IPR036388">
    <property type="entry name" value="WH-like_DNA-bd_sf"/>
</dbReference>
<comment type="caution">
    <text evidence="1">The sequence shown here is derived from an EMBL/GenBank/DDBJ whole genome shotgun (WGS) entry which is preliminary data.</text>
</comment>
<protein>
    <recommendedName>
        <fullName evidence="3">BadM/Rrf2 family transcriptional regulator</fullName>
    </recommendedName>
</protein>
<proteinExistence type="predicted"/>
<dbReference type="InterPro" id="IPR036390">
    <property type="entry name" value="WH_DNA-bd_sf"/>
</dbReference>